<gene>
    <name evidence="1" type="ORF">CJOHNSTONI_LOCUS3008</name>
</gene>
<name>A0A8J2Q267_9BILA</name>
<comment type="caution">
    <text evidence="1">The sequence shown here is derived from an EMBL/GenBank/DDBJ whole genome shotgun (WGS) entry which is preliminary data.</text>
</comment>
<keyword evidence="2" id="KW-1185">Reference proteome</keyword>
<protein>
    <submittedName>
        <fullName evidence="1">Uncharacterized protein</fullName>
    </submittedName>
</protein>
<evidence type="ECO:0000313" key="2">
    <source>
        <dbReference type="Proteomes" id="UP000746747"/>
    </source>
</evidence>
<evidence type="ECO:0000313" key="1">
    <source>
        <dbReference type="EMBL" id="CAG9532721.1"/>
    </source>
</evidence>
<accession>A0A8J2Q267</accession>
<sequence length="99" mass="11535">MLQDQEKKRCVARSTGREVYVTKSSEETLCAKSVRATHHFQATHRHIHKTSSPHGPYAQSERTCDEQLTQLELQQWKVTLRTRLLMYFRRAVLAELGPI</sequence>
<reference evidence="1" key="1">
    <citation type="submission" date="2021-09" db="EMBL/GenBank/DDBJ databases">
        <authorList>
            <consortium name="Pathogen Informatics"/>
        </authorList>
    </citation>
    <scope>NUCLEOTIDE SEQUENCE</scope>
</reference>
<proteinExistence type="predicted"/>
<dbReference type="Proteomes" id="UP000746747">
    <property type="component" value="Unassembled WGS sequence"/>
</dbReference>
<dbReference type="AlphaFoldDB" id="A0A8J2Q267"/>
<dbReference type="EMBL" id="CAKAEH010001030">
    <property type="protein sequence ID" value="CAG9532721.1"/>
    <property type="molecule type" value="Genomic_DNA"/>
</dbReference>
<organism evidence="1 2">
    <name type="scientific">Cercopithifilaria johnstoni</name>
    <dbReference type="NCBI Taxonomy" id="2874296"/>
    <lineage>
        <taxon>Eukaryota</taxon>
        <taxon>Metazoa</taxon>
        <taxon>Ecdysozoa</taxon>
        <taxon>Nematoda</taxon>
        <taxon>Chromadorea</taxon>
        <taxon>Rhabditida</taxon>
        <taxon>Spirurina</taxon>
        <taxon>Spiruromorpha</taxon>
        <taxon>Filarioidea</taxon>
        <taxon>Onchocercidae</taxon>
        <taxon>Cercopithifilaria</taxon>
    </lineage>
</organism>